<protein>
    <recommendedName>
        <fullName evidence="4">Carboxypeptidase regulatory-like domain-containing protein</fullName>
    </recommendedName>
</protein>
<evidence type="ECO:0000256" key="1">
    <source>
        <dbReference type="SAM" id="SignalP"/>
    </source>
</evidence>
<feature type="signal peptide" evidence="1">
    <location>
        <begin position="1"/>
        <end position="17"/>
    </location>
</feature>
<comment type="caution">
    <text evidence="2">The sequence shown here is derived from an EMBL/GenBank/DDBJ whole genome shotgun (WGS) entry which is preliminary data.</text>
</comment>
<accession>A0A512B174</accession>
<evidence type="ECO:0000313" key="3">
    <source>
        <dbReference type="Proteomes" id="UP000321532"/>
    </source>
</evidence>
<keyword evidence="3" id="KW-1185">Reference proteome</keyword>
<dbReference type="OrthoDB" id="956632at2"/>
<name>A0A512B174_9BACT</name>
<proteinExistence type="predicted"/>
<dbReference type="AlphaFoldDB" id="A0A512B174"/>
<sequence length="154" mass="16927">MNLLTQLILSLIFLAFAPQNQQAPAASQGILGTITLREGNFMPGPNRKDKMQPVAAGKIAPREIFVYELTNLKQVKANGPFYSELKSNLVAKVVSGEDGLFRVDLKPGKYSVFSKEPGGLFANRLDGDGNIYPVEVTESRLTLIDFIIDYNASY</sequence>
<organism evidence="2 3">
    <name type="scientific">Adhaeribacter aerolatus</name>
    <dbReference type="NCBI Taxonomy" id="670289"/>
    <lineage>
        <taxon>Bacteria</taxon>
        <taxon>Pseudomonadati</taxon>
        <taxon>Bacteroidota</taxon>
        <taxon>Cytophagia</taxon>
        <taxon>Cytophagales</taxon>
        <taxon>Hymenobacteraceae</taxon>
        <taxon>Adhaeribacter</taxon>
    </lineage>
</organism>
<evidence type="ECO:0000313" key="2">
    <source>
        <dbReference type="EMBL" id="GEO05703.1"/>
    </source>
</evidence>
<dbReference type="Proteomes" id="UP000321532">
    <property type="component" value="Unassembled WGS sequence"/>
</dbReference>
<feature type="chain" id="PRO_5021911504" description="Carboxypeptidase regulatory-like domain-containing protein" evidence="1">
    <location>
        <begin position="18"/>
        <end position="154"/>
    </location>
</feature>
<dbReference type="RefSeq" id="WP_146900267.1">
    <property type="nucleotide sequence ID" value="NZ_BJYS01000026.1"/>
</dbReference>
<dbReference type="EMBL" id="BJYS01000026">
    <property type="protein sequence ID" value="GEO05703.1"/>
    <property type="molecule type" value="Genomic_DNA"/>
</dbReference>
<reference evidence="2 3" key="1">
    <citation type="submission" date="2019-07" db="EMBL/GenBank/DDBJ databases">
        <title>Whole genome shotgun sequence of Adhaeribacter aerolatus NBRC 106133.</title>
        <authorList>
            <person name="Hosoyama A."/>
            <person name="Uohara A."/>
            <person name="Ohji S."/>
            <person name="Ichikawa N."/>
        </authorList>
    </citation>
    <scope>NUCLEOTIDE SEQUENCE [LARGE SCALE GENOMIC DNA]</scope>
    <source>
        <strain evidence="2 3">NBRC 106133</strain>
    </source>
</reference>
<gene>
    <name evidence="2" type="ORF">AAE02nite_33670</name>
</gene>
<evidence type="ECO:0008006" key="4">
    <source>
        <dbReference type="Google" id="ProtNLM"/>
    </source>
</evidence>
<keyword evidence="1" id="KW-0732">Signal</keyword>